<proteinExistence type="predicted"/>
<feature type="region of interest" description="Disordered" evidence="1">
    <location>
        <begin position="1"/>
        <end position="31"/>
    </location>
</feature>
<accession>A0A382CC31</accession>
<reference evidence="2" key="1">
    <citation type="submission" date="2018-05" db="EMBL/GenBank/DDBJ databases">
        <authorList>
            <person name="Lanie J.A."/>
            <person name="Ng W.-L."/>
            <person name="Kazmierczak K.M."/>
            <person name="Andrzejewski T.M."/>
            <person name="Davidsen T.M."/>
            <person name="Wayne K.J."/>
            <person name="Tettelin H."/>
            <person name="Glass J.I."/>
            <person name="Rusch D."/>
            <person name="Podicherti R."/>
            <person name="Tsui H.-C.T."/>
            <person name="Winkler M.E."/>
        </authorList>
    </citation>
    <scope>NUCLEOTIDE SEQUENCE</scope>
</reference>
<dbReference type="AlphaFoldDB" id="A0A382CC31"/>
<gene>
    <name evidence="2" type="ORF">METZ01_LOCUS176519</name>
</gene>
<evidence type="ECO:0000256" key="1">
    <source>
        <dbReference type="SAM" id="MobiDB-lite"/>
    </source>
</evidence>
<dbReference type="EMBL" id="UINC01033810">
    <property type="protein sequence ID" value="SVB23665.1"/>
    <property type="molecule type" value="Genomic_DNA"/>
</dbReference>
<name>A0A382CC31_9ZZZZ</name>
<sequence length="135" mass="15292">MTLTVQHPVDGLTAMANREPATKRRSRDRQPFTPEPVVATVYWWWTDNGRSAWMENQFSTMAATPLRFRCLGTTSAKYPKRYRVDLAQALDPMPELNKRELKALSDAIHEALSRKLGVEVASFSPDVIDTVLDDA</sequence>
<protein>
    <submittedName>
        <fullName evidence="2">Uncharacterized protein</fullName>
    </submittedName>
</protein>
<evidence type="ECO:0000313" key="2">
    <source>
        <dbReference type="EMBL" id="SVB23665.1"/>
    </source>
</evidence>
<organism evidence="2">
    <name type="scientific">marine metagenome</name>
    <dbReference type="NCBI Taxonomy" id="408172"/>
    <lineage>
        <taxon>unclassified sequences</taxon>
        <taxon>metagenomes</taxon>
        <taxon>ecological metagenomes</taxon>
    </lineage>
</organism>